<dbReference type="KEGG" id="mdn:JT25_008410"/>
<keyword evidence="2" id="KW-1185">Reference proteome</keyword>
<dbReference type="AlphaFoldDB" id="A0A126T444"/>
<dbReference type="EMBL" id="CP014476">
    <property type="protein sequence ID" value="AMK76514.1"/>
    <property type="molecule type" value="Genomic_DNA"/>
</dbReference>
<sequence>MKEPDLESLEVISPLGSRLIKNKMSIVEFSRVTELNWDCLSGPEGHIENPDWLKIEDRIKALNALEHSCVFISANNGTSLTIGGNPKQGFIVFFSQDDKHSYVMAPVGSRAGTQNLVIGFQPGDYSCRILVSLATAIQVARTYFFKAERDECFEWTYDDQSIDIE</sequence>
<evidence type="ECO:0000313" key="1">
    <source>
        <dbReference type="EMBL" id="AMK76514.1"/>
    </source>
</evidence>
<accession>A0A126T444</accession>
<organism evidence="1 2">
    <name type="scientific">Methylomonas denitrificans</name>
    <dbReference type="NCBI Taxonomy" id="1538553"/>
    <lineage>
        <taxon>Bacteria</taxon>
        <taxon>Pseudomonadati</taxon>
        <taxon>Pseudomonadota</taxon>
        <taxon>Gammaproteobacteria</taxon>
        <taxon>Methylococcales</taxon>
        <taxon>Methylococcaceae</taxon>
        <taxon>Methylomonas</taxon>
    </lineage>
</organism>
<protein>
    <submittedName>
        <fullName evidence="1">Uncharacterized protein</fullName>
    </submittedName>
</protein>
<dbReference type="OrthoDB" id="9005521at2"/>
<reference evidence="1 2" key="1">
    <citation type="journal article" date="2015" name="Environ. Microbiol.">
        <title>Methane oxidation coupled to nitrate reduction under hypoxia by the Gammaproteobacterium Methylomonas denitrificans, sp. nov. type strain FJG1.</title>
        <authorList>
            <person name="Kits K.D."/>
            <person name="Klotz M.G."/>
            <person name="Stein L.Y."/>
        </authorList>
    </citation>
    <scope>NUCLEOTIDE SEQUENCE [LARGE SCALE GENOMIC DNA]</scope>
    <source>
        <strain evidence="1 2">FJG1</strain>
    </source>
</reference>
<dbReference type="RefSeq" id="WP_062328243.1">
    <property type="nucleotide sequence ID" value="NZ_CP014476.1"/>
</dbReference>
<proteinExistence type="predicted"/>
<dbReference type="STRING" id="1538553.JT25_008410"/>
<dbReference type="Proteomes" id="UP000030512">
    <property type="component" value="Chromosome"/>
</dbReference>
<gene>
    <name evidence="1" type="ORF">JT25_008410</name>
</gene>
<name>A0A126T444_9GAMM</name>
<evidence type="ECO:0000313" key="2">
    <source>
        <dbReference type="Proteomes" id="UP000030512"/>
    </source>
</evidence>